<feature type="region of interest" description="Disordered" evidence="1">
    <location>
        <begin position="122"/>
        <end position="163"/>
    </location>
</feature>
<evidence type="ECO:0000256" key="1">
    <source>
        <dbReference type="SAM" id="MobiDB-lite"/>
    </source>
</evidence>
<sequence length="163" mass="17527">MSKMNHNDLHRQFLATVASDATQPAIGVTSTDPRRTIQAIQSGVVAKAAVNELNRALSFANAVGQNFAAVLPSLSEQARIEVVSALACASSSKDRRTIMEHPLCPADVEAIVAAYDAAKAEEAETRKAERAAEREEKERAKFEELRRKFEGGTGGETKAMAAE</sequence>
<proteinExistence type="predicted"/>
<accession>A0A0F9SFN1</accession>
<evidence type="ECO:0000313" key="2">
    <source>
        <dbReference type="EMBL" id="KKN61122.1"/>
    </source>
</evidence>
<name>A0A0F9SFN1_9ZZZZ</name>
<dbReference type="AlphaFoldDB" id="A0A0F9SFN1"/>
<protein>
    <submittedName>
        <fullName evidence="2">Uncharacterized protein</fullName>
    </submittedName>
</protein>
<reference evidence="2" key="1">
    <citation type="journal article" date="2015" name="Nature">
        <title>Complex archaea that bridge the gap between prokaryotes and eukaryotes.</title>
        <authorList>
            <person name="Spang A."/>
            <person name="Saw J.H."/>
            <person name="Jorgensen S.L."/>
            <person name="Zaremba-Niedzwiedzka K."/>
            <person name="Martijn J."/>
            <person name="Lind A.E."/>
            <person name="van Eijk R."/>
            <person name="Schleper C."/>
            <person name="Guy L."/>
            <person name="Ettema T.J."/>
        </authorList>
    </citation>
    <scope>NUCLEOTIDE SEQUENCE</scope>
</reference>
<feature type="compositionally biased region" description="Basic and acidic residues" evidence="1">
    <location>
        <begin position="122"/>
        <end position="150"/>
    </location>
</feature>
<gene>
    <name evidence="2" type="ORF">LCGC14_0525050</name>
</gene>
<dbReference type="EMBL" id="LAZR01000670">
    <property type="protein sequence ID" value="KKN61122.1"/>
    <property type="molecule type" value="Genomic_DNA"/>
</dbReference>
<comment type="caution">
    <text evidence="2">The sequence shown here is derived from an EMBL/GenBank/DDBJ whole genome shotgun (WGS) entry which is preliminary data.</text>
</comment>
<organism evidence="2">
    <name type="scientific">marine sediment metagenome</name>
    <dbReference type="NCBI Taxonomy" id="412755"/>
    <lineage>
        <taxon>unclassified sequences</taxon>
        <taxon>metagenomes</taxon>
        <taxon>ecological metagenomes</taxon>
    </lineage>
</organism>